<feature type="region of interest" description="Disordered" evidence="13">
    <location>
        <begin position="76"/>
        <end position="119"/>
    </location>
</feature>
<dbReference type="PANTHER" id="PTHR13062">
    <property type="entry name" value="COLLAGENASE"/>
    <property type="match status" value="1"/>
</dbReference>
<evidence type="ECO:0000256" key="5">
    <source>
        <dbReference type="ARBA" id="ARBA00022525"/>
    </source>
</evidence>
<dbReference type="Gene3D" id="3.40.30.160">
    <property type="entry name" value="Collagenase ColT, N-terminal domain"/>
    <property type="match status" value="1"/>
</dbReference>
<evidence type="ECO:0000256" key="1">
    <source>
        <dbReference type="ARBA" id="ARBA00000424"/>
    </source>
</evidence>
<keyword evidence="6" id="KW-0645">Protease</keyword>
<dbReference type="EMBL" id="JBANDL010000002">
    <property type="protein sequence ID" value="MEI2453685.1"/>
    <property type="molecule type" value="Genomic_DNA"/>
</dbReference>
<evidence type="ECO:0000313" key="15">
    <source>
        <dbReference type="EMBL" id="MEI2453685.1"/>
    </source>
</evidence>
<keyword evidence="5" id="KW-0964">Secreted</keyword>
<dbReference type="PANTHER" id="PTHR13062:SF9">
    <property type="entry name" value="MICROBIAL COLLAGENASE"/>
    <property type="match status" value="1"/>
</dbReference>
<keyword evidence="16" id="KW-1185">Reference proteome</keyword>
<evidence type="ECO:0000256" key="13">
    <source>
        <dbReference type="SAM" id="MobiDB-lite"/>
    </source>
</evidence>
<dbReference type="Pfam" id="PF08453">
    <property type="entry name" value="Peptidase_M9_N"/>
    <property type="match status" value="1"/>
</dbReference>
<dbReference type="PRINTS" id="PR00931">
    <property type="entry name" value="MICOLLPTASE"/>
</dbReference>
<gene>
    <name evidence="15" type="ORF">V2J18_03225</name>
</gene>
<dbReference type="GO" id="GO:0004222">
    <property type="term" value="F:metalloendopeptidase activity"/>
    <property type="evidence" value="ECO:0007669"/>
    <property type="project" value="UniProtKB-EC"/>
</dbReference>
<organism evidence="15 16">
    <name type="scientific">Lysobacter firmicutimachus</name>
    <dbReference type="NCBI Taxonomy" id="1792846"/>
    <lineage>
        <taxon>Bacteria</taxon>
        <taxon>Pseudomonadati</taxon>
        <taxon>Pseudomonadota</taxon>
        <taxon>Gammaproteobacteria</taxon>
        <taxon>Lysobacterales</taxon>
        <taxon>Lysobacteraceae</taxon>
        <taxon>Lysobacter</taxon>
    </lineage>
</organism>
<evidence type="ECO:0000259" key="14">
    <source>
        <dbReference type="Pfam" id="PF08453"/>
    </source>
</evidence>
<protein>
    <recommendedName>
        <fullName evidence="4">microbial collagenase</fullName>
        <ecNumber evidence="4">3.4.24.3</ecNumber>
    </recommendedName>
</protein>
<evidence type="ECO:0000256" key="11">
    <source>
        <dbReference type="ARBA" id="ARBA00023049"/>
    </source>
</evidence>
<dbReference type="Pfam" id="PF01752">
    <property type="entry name" value="Peptidase_M9"/>
    <property type="match status" value="1"/>
</dbReference>
<dbReference type="EC" id="3.4.24.3" evidence="4"/>
<accession>A0ABU8CY21</accession>
<keyword evidence="11" id="KW-0482">Metalloprotease</keyword>
<dbReference type="Gene3D" id="1.10.390.20">
    <property type="match status" value="1"/>
</dbReference>
<comment type="subcellular location">
    <subcellularLocation>
        <location evidence="3">Secreted</location>
    </subcellularLocation>
</comment>
<evidence type="ECO:0000256" key="9">
    <source>
        <dbReference type="ARBA" id="ARBA00022801"/>
    </source>
</evidence>
<evidence type="ECO:0000256" key="12">
    <source>
        <dbReference type="ARBA" id="ARBA00023145"/>
    </source>
</evidence>
<reference evidence="15 16" key="1">
    <citation type="submission" date="2024-02" db="EMBL/GenBank/DDBJ databases">
        <title>Lysobacter Genome Sequencing and Mining.</title>
        <authorList>
            <person name="Bierman J."/>
            <person name="Walker M.C."/>
        </authorList>
    </citation>
    <scope>NUCLEOTIDE SEQUENCE [LARGE SCALE GENOMIC DNA]</scope>
    <source>
        <strain evidence="15 16">PB6250</strain>
    </source>
</reference>
<dbReference type="InterPro" id="IPR002169">
    <property type="entry name" value="Peptidase_M9A/M9B"/>
</dbReference>
<dbReference type="RefSeq" id="WP_064745854.1">
    <property type="nucleotide sequence ID" value="NZ_JBANDL010000002.1"/>
</dbReference>
<evidence type="ECO:0000256" key="2">
    <source>
        <dbReference type="ARBA" id="ARBA00001947"/>
    </source>
</evidence>
<dbReference type="InterPro" id="IPR013661">
    <property type="entry name" value="Peptidase_M9_N_dom"/>
</dbReference>
<evidence type="ECO:0000256" key="3">
    <source>
        <dbReference type="ARBA" id="ARBA00004613"/>
    </source>
</evidence>
<feature type="region of interest" description="Disordered" evidence="13">
    <location>
        <begin position="162"/>
        <end position="183"/>
    </location>
</feature>
<evidence type="ECO:0000256" key="6">
    <source>
        <dbReference type="ARBA" id="ARBA00022670"/>
    </source>
</evidence>
<evidence type="ECO:0000256" key="7">
    <source>
        <dbReference type="ARBA" id="ARBA00022723"/>
    </source>
</evidence>
<keyword evidence="7" id="KW-0479">Metal-binding</keyword>
<feature type="domain" description="Peptidase M9 collagenase N-terminal" evidence="14">
    <location>
        <begin position="205"/>
        <end position="373"/>
    </location>
</feature>
<comment type="cofactor">
    <cofactor evidence="2">
        <name>Zn(2+)</name>
        <dbReference type="ChEBI" id="CHEBI:29105"/>
    </cofactor>
</comment>
<keyword evidence="8" id="KW-0732">Signal</keyword>
<dbReference type="Proteomes" id="UP001387215">
    <property type="component" value="Unassembled WGS sequence"/>
</dbReference>
<proteinExistence type="predicted"/>
<keyword evidence="12" id="KW-0865">Zymogen</keyword>
<keyword evidence="9 15" id="KW-0378">Hydrolase</keyword>
<sequence>MLHSKKKNVGFMAVGAALLSFVLVGVSTEGDGSAVSDARDRAPGPVAVADAWLAKMFGAEKPGRLSAQDGNYALLGPGGTPLPSRDAYAMGGEDHSHSRSGRPHSPAGAYSRPGPAASMSEAMFGGAHVQARPLEPALVPPSRDPQAYRVKIGEEQAAIEAFDRKRPSQKAQAKRANPGQDALHAATGAGSRALLGAAGDEGCAFADAAGADLLGRLKHADTACVNSLFGLSRDDALRTFTNEKMAAVADEIARLAPGYDGDNDQDILQLIIFVRAGYYNQFKYRDQGLGAFNTAVAQSVRAALDAFFANNVALALENDAHGEILAEAVIMIDSARENARFLPQVRTLLANYDDAYGYFMERALNNCFFVLFNQGVELPGLTEQAASGLADTLSSFIRSNLGKLGGGKEYLVLNAARELSRQMRYPGGIKDYAAAKVDQLVELTAFNNATAPLRTIFGQYVETYDRDNCQRYGLCNYRDDLRAAVLPVQHACSPTISIRAQSISADELRSACDSVAGEQAYFHRALATRNLPVGNDNNTALEMVIFNSSSDYARYSSAIYGNDSNNGGVYLEGNPAVAGNQPRFIAYEAEWVRPTFQIWNLEHEFVHYLDGRYNLYGDFMTGYSQGTVWWTEGLAEYISWSYLNQENTRAREQAARKPWTLSQLFQNGYGDQARVYQGGYLAVRYMFEKRSGDVSTILSYLRPGQYDRYKQHIAAIGTGYDADFGNWLDCVAGSASCQSAGNSGWYVYRNTVVALDAASGRAKCITPRGNPTGCYQLPRTDREYLLQLIGEAVPAGDVLTCGSPTYVAAWGPVPNDWSHWCNAFPNDRTGLPQI</sequence>
<comment type="caution">
    <text evidence="15">The sequence shown here is derived from an EMBL/GenBank/DDBJ whole genome shotgun (WGS) entry which is preliminary data.</text>
</comment>
<evidence type="ECO:0000313" key="16">
    <source>
        <dbReference type="Proteomes" id="UP001387215"/>
    </source>
</evidence>
<comment type="catalytic activity">
    <reaction evidence="1">
        <text>Digestion of native collagen in the triple helical region at Xaa-|-Gly bonds. With synthetic peptides, a preference is shown for Gly at P3 and P1', Pro and Ala at P2 and P2', and hydroxyproline, Ala or Arg at P3'.</text>
        <dbReference type="EC" id="3.4.24.3"/>
    </reaction>
</comment>
<evidence type="ECO:0000256" key="8">
    <source>
        <dbReference type="ARBA" id="ARBA00022729"/>
    </source>
</evidence>
<keyword evidence="10" id="KW-0862">Zinc</keyword>
<name>A0ABU8CY21_9GAMM</name>
<evidence type="ECO:0000256" key="4">
    <source>
        <dbReference type="ARBA" id="ARBA00012653"/>
    </source>
</evidence>
<evidence type="ECO:0000256" key="10">
    <source>
        <dbReference type="ARBA" id="ARBA00022833"/>
    </source>
</evidence>